<sequence length="278" mass="32171">MIETQNSTSVNTTSLKCPVTVWNIMILAVGATDCVLSLPFLPWALWVLLRRSQLLLETELFVLNILLADVCCIIINLISFLNSLVFSNSFQNLFWIFFNGYPLFQCSVCFELYLAVVHPVTFLKYKPLRYKAVCLFFMWLIAFTSFTFGSTVINDLNVLLSVIIPVVCFQTFFSLSILKVLKRSTAGDRMRNQERERERKNCIKKRALVVVCIFQIKLVVNYLPFIVFSIFKGLFQIRLYSCYVSQLALSICFFGHFIHSFLYLQKAGRLPLPQFLLH</sequence>
<evidence type="ECO:0000256" key="1">
    <source>
        <dbReference type="ARBA" id="ARBA00004141"/>
    </source>
</evidence>
<feature type="transmembrane region" description="Helical" evidence="9">
    <location>
        <begin position="93"/>
        <end position="116"/>
    </location>
</feature>
<protein>
    <submittedName>
        <fullName evidence="11">G-protein coupled receptor 20-like</fullName>
    </submittedName>
</protein>
<dbReference type="InterPro" id="IPR017452">
    <property type="entry name" value="GPCR_Rhodpsn_7TM"/>
</dbReference>
<dbReference type="PROSITE" id="PS50262">
    <property type="entry name" value="G_PROTEIN_RECEP_F1_2"/>
    <property type="match status" value="1"/>
</dbReference>
<keyword evidence="7" id="KW-0325">Glycoprotein</keyword>
<evidence type="ECO:0000256" key="8">
    <source>
        <dbReference type="ARBA" id="ARBA00023224"/>
    </source>
</evidence>
<accession>A0A8T2KKY8</accession>
<evidence type="ECO:0000256" key="6">
    <source>
        <dbReference type="ARBA" id="ARBA00023170"/>
    </source>
</evidence>
<proteinExistence type="predicted"/>
<dbReference type="PANTHER" id="PTHR24232">
    <property type="entry name" value="G-PROTEIN COUPLED RECEPTOR"/>
    <property type="match status" value="1"/>
</dbReference>
<evidence type="ECO:0000256" key="5">
    <source>
        <dbReference type="ARBA" id="ARBA00023136"/>
    </source>
</evidence>
<feature type="transmembrane region" description="Helical" evidence="9">
    <location>
        <begin position="128"/>
        <end position="153"/>
    </location>
</feature>
<reference evidence="11 12" key="1">
    <citation type="submission" date="2021-07" db="EMBL/GenBank/DDBJ databases">
        <authorList>
            <person name="Imarazene B."/>
            <person name="Zahm M."/>
            <person name="Klopp C."/>
            <person name="Cabau C."/>
            <person name="Beille S."/>
            <person name="Jouanno E."/>
            <person name="Castinel A."/>
            <person name="Lluch J."/>
            <person name="Gil L."/>
            <person name="Kuchtly C."/>
            <person name="Lopez Roques C."/>
            <person name="Donnadieu C."/>
            <person name="Parrinello H."/>
            <person name="Journot L."/>
            <person name="Du K."/>
            <person name="Schartl M."/>
            <person name="Retaux S."/>
            <person name="Guiguen Y."/>
        </authorList>
    </citation>
    <scope>NUCLEOTIDE SEQUENCE [LARGE SCALE GENOMIC DNA]</scope>
    <source>
        <strain evidence="11">Pach_M1</strain>
        <tissue evidence="11">Testis</tissue>
    </source>
</reference>
<dbReference type="GO" id="GO:0035025">
    <property type="term" value="P:positive regulation of Rho protein signal transduction"/>
    <property type="evidence" value="ECO:0007669"/>
    <property type="project" value="TreeGrafter"/>
</dbReference>
<keyword evidence="4" id="KW-0297">G-protein coupled receptor</keyword>
<comment type="subcellular location">
    <subcellularLocation>
        <location evidence="1">Membrane</location>
        <topology evidence="1">Multi-pass membrane protein</topology>
    </subcellularLocation>
</comment>
<organism evidence="11 12">
    <name type="scientific">Astyanax mexicanus</name>
    <name type="common">Blind cave fish</name>
    <name type="synonym">Astyanax fasciatus mexicanus</name>
    <dbReference type="NCBI Taxonomy" id="7994"/>
    <lineage>
        <taxon>Eukaryota</taxon>
        <taxon>Metazoa</taxon>
        <taxon>Chordata</taxon>
        <taxon>Craniata</taxon>
        <taxon>Vertebrata</taxon>
        <taxon>Euteleostomi</taxon>
        <taxon>Actinopterygii</taxon>
        <taxon>Neopterygii</taxon>
        <taxon>Teleostei</taxon>
        <taxon>Ostariophysi</taxon>
        <taxon>Characiformes</taxon>
        <taxon>Characoidei</taxon>
        <taxon>Acestrorhamphidae</taxon>
        <taxon>Acestrorhamphinae</taxon>
        <taxon>Astyanax</taxon>
    </lineage>
</organism>
<dbReference type="GO" id="GO:0005886">
    <property type="term" value="C:plasma membrane"/>
    <property type="evidence" value="ECO:0007669"/>
    <property type="project" value="TreeGrafter"/>
</dbReference>
<dbReference type="EMBL" id="JAICCE010000025">
    <property type="protein sequence ID" value="KAG9260023.1"/>
    <property type="molecule type" value="Genomic_DNA"/>
</dbReference>
<comment type="caution">
    <text evidence="11">The sequence shown here is derived from an EMBL/GenBank/DDBJ whole genome shotgun (WGS) entry which is preliminary data.</text>
</comment>
<keyword evidence="2 9" id="KW-0812">Transmembrane</keyword>
<feature type="domain" description="G-protein coupled receptors family 1 profile" evidence="10">
    <location>
        <begin position="134"/>
        <end position="263"/>
    </location>
</feature>
<evidence type="ECO:0000256" key="9">
    <source>
        <dbReference type="SAM" id="Phobius"/>
    </source>
</evidence>
<feature type="transmembrane region" description="Helical" evidence="9">
    <location>
        <begin position="20"/>
        <end position="49"/>
    </location>
</feature>
<evidence type="ECO:0000259" key="10">
    <source>
        <dbReference type="PROSITE" id="PS50262"/>
    </source>
</evidence>
<dbReference type="SUPFAM" id="SSF81321">
    <property type="entry name" value="Family A G protein-coupled receptor-like"/>
    <property type="match status" value="1"/>
</dbReference>
<keyword evidence="3 9" id="KW-1133">Transmembrane helix</keyword>
<dbReference type="AlphaFoldDB" id="A0A8T2KKY8"/>
<feature type="transmembrane region" description="Helical" evidence="9">
    <location>
        <begin position="159"/>
        <end position="181"/>
    </location>
</feature>
<dbReference type="Gene3D" id="1.20.1070.10">
    <property type="entry name" value="Rhodopsin 7-helix transmembrane proteins"/>
    <property type="match status" value="1"/>
</dbReference>
<evidence type="ECO:0000256" key="2">
    <source>
        <dbReference type="ARBA" id="ARBA00022692"/>
    </source>
</evidence>
<dbReference type="PANTHER" id="PTHR24232:SF107">
    <property type="entry name" value="HYDROXYCARBOXYLIC ACID RECEPTOR 2-LIKE"/>
    <property type="match status" value="1"/>
</dbReference>
<name>A0A8T2KKY8_ASTMX</name>
<keyword evidence="6 11" id="KW-0675">Receptor</keyword>
<evidence type="ECO:0000256" key="7">
    <source>
        <dbReference type="ARBA" id="ARBA00023180"/>
    </source>
</evidence>
<keyword evidence="5 9" id="KW-0472">Membrane</keyword>
<evidence type="ECO:0000256" key="3">
    <source>
        <dbReference type="ARBA" id="ARBA00022989"/>
    </source>
</evidence>
<evidence type="ECO:0000313" key="11">
    <source>
        <dbReference type="EMBL" id="KAG9260023.1"/>
    </source>
</evidence>
<evidence type="ECO:0000256" key="4">
    <source>
        <dbReference type="ARBA" id="ARBA00023040"/>
    </source>
</evidence>
<feature type="transmembrane region" description="Helical" evidence="9">
    <location>
        <begin position="207"/>
        <end position="231"/>
    </location>
</feature>
<dbReference type="Proteomes" id="UP000752171">
    <property type="component" value="Unassembled WGS sequence"/>
</dbReference>
<keyword evidence="8" id="KW-0807">Transducer</keyword>
<dbReference type="GO" id="GO:0007200">
    <property type="term" value="P:phospholipase C-activating G protein-coupled receptor signaling pathway"/>
    <property type="evidence" value="ECO:0007669"/>
    <property type="project" value="TreeGrafter"/>
</dbReference>
<evidence type="ECO:0000313" key="12">
    <source>
        <dbReference type="Proteomes" id="UP000752171"/>
    </source>
</evidence>
<feature type="transmembrane region" description="Helical" evidence="9">
    <location>
        <begin position="243"/>
        <end position="264"/>
    </location>
</feature>
<gene>
    <name evidence="11" type="ORF">AMEX_G27680</name>
</gene>
<feature type="transmembrane region" description="Helical" evidence="9">
    <location>
        <begin position="61"/>
        <end position="81"/>
    </location>
</feature>
<dbReference type="GO" id="GO:0004930">
    <property type="term" value="F:G protein-coupled receptor activity"/>
    <property type="evidence" value="ECO:0007669"/>
    <property type="project" value="UniProtKB-KW"/>
</dbReference>